<proteinExistence type="predicted"/>
<keyword evidence="2" id="KW-1185">Reference proteome</keyword>
<sequence>MNRVSLPFWPLLLLATYYLILPVNASLYGYTNTTIVHYAYDPTSEVATPASSSVFASEFPTVFEIPTHPAVFSSSGLAFATATVFTNVTTICTEAPPEPTVSSTVTNTSRTETPSEPLQDVIRQEPGPFDGARSPSRAYDDTYQQLSDPPTHLTYSGLASSDATLDNYLDAHLARADSDSESPRVGPKDFANDFMDSDEKSRRFFLSSQAKRIGTFAFGPLWPWNYGVACVVNEFPGNWNPHADPPRIDDLVERFDAAIETEHRKAEALDTERQRLEATRLEEEAVIEDFKRKNDVTDWYRSLLIEKVSEYDGLVDLNTYVRNDLLVKNKADQRKREATSKAYVQAQTLYMLVKRTSDTTGAASTALVIYQRPLYPSLPPTPFELFKPSTWRFMAVWHFILDFLCLVTLLEFALYLRNERHGVPPTDPDQPGFPPGSFPPSDDDAPGSGDHQLHESLSSNLSSTSSTNQQHQDRSSRPGDGGSNGQMAGIWIFEWMFMSVCTFWSFCVLEVRKAKDEFARAAQDKLHERSSGTSGSSEARQDVVPHFVNDSVALDVPQAAAQSMNTETDAAITIREIEHEVHTVPSRPRSPSHDSQWGRQDTPFVKGYLRRRGQGRFSMRSRSPSPVTVQTREDHPVAEQSLARLDRALGAEVGLACVTTVVPSIDVRSVPDCDQTVSSADSEPVSETPLENASQSCIEPSLVVMAPDVSDTAIEEAELDQTSSTPRLRETVALVVSVDRDALDPNHTEEEPAVVEHADSLNEQAEESTISVSALANSNDMDVVSMLEEQRPAPALEPVVAFYAAETQDSARLQSTNNTAVEAVVNSMVCLTITSAADTAMEVQPTTMDTETVESIEIAAEPVVDEEMLVFETTQPHTIPQIMETSTAATIPALTRDVIMEDNIVTETEAVVEEEMLLVETAQPFTNQQNIETSTSDIVPALAGDALMEDRVATVVTPCEVPVQLDAPMEEAHSTQAFAPSVFPAMAAFDFGLP</sequence>
<evidence type="ECO:0000313" key="1">
    <source>
        <dbReference type="EMBL" id="KAJ9117375.1"/>
    </source>
</evidence>
<protein>
    <submittedName>
        <fullName evidence="1">Uncharacterized protein</fullName>
    </submittedName>
</protein>
<dbReference type="Proteomes" id="UP001234202">
    <property type="component" value="Unassembled WGS sequence"/>
</dbReference>
<organism evidence="1 2">
    <name type="scientific">Naganishia onofrii</name>
    <dbReference type="NCBI Taxonomy" id="1851511"/>
    <lineage>
        <taxon>Eukaryota</taxon>
        <taxon>Fungi</taxon>
        <taxon>Dikarya</taxon>
        <taxon>Basidiomycota</taxon>
        <taxon>Agaricomycotina</taxon>
        <taxon>Tremellomycetes</taxon>
        <taxon>Filobasidiales</taxon>
        <taxon>Filobasidiaceae</taxon>
        <taxon>Naganishia</taxon>
    </lineage>
</organism>
<name>A0ACC2X1V6_9TREE</name>
<reference evidence="1" key="1">
    <citation type="submission" date="2023-04" db="EMBL/GenBank/DDBJ databases">
        <title>Draft Genome sequencing of Naganishia species isolated from polar environments using Oxford Nanopore Technology.</title>
        <authorList>
            <person name="Leo P."/>
            <person name="Venkateswaran K."/>
        </authorList>
    </citation>
    <scope>NUCLEOTIDE SEQUENCE</scope>
    <source>
        <strain evidence="1">DBVPG 5303</strain>
    </source>
</reference>
<dbReference type="EMBL" id="JASBWV010000032">
    <property type="protein sequence ID" value="KAJ9117375.1"/>
    <property type="molecule type" value="Genomic_DNA"/>
</dbReference>
<gene>
    <name evidence="1" type="ORF">QFC24_006469</name>
</gene>
<comment type="caution">
    <text evidence="1">The sequence shown here is derived from an EMBL/GenBank/DDBJ whole genome shotgun (WGS) entry which is preliminary data.</text>
</comment>
<evidence type="ECO:0000313" key="2">
    <source>
        <dbReference type="Proteomes" id="UP001234202"/>
    </source>
</evidence>
<accession>A0ACC2X1V6</accession>